<keyword evidence="2" id="KW-0489">Methyltransferase</keyword>
<evidence type="ECO:0000259" key="1">
    <source>
        <dbReference type="Pfam" id="PF08241"/>
    </source>
</evidence>
<dbReference type="Gene3D" id="3.40.50.150">
    <property type="entry name" value="Vaccinia Virus protein VP39"/>
    <property type="match status" value="1"/>
</dbReference>
<dbReference type="EMBL" id="VCKX01000721">
    <property type="protein sequence ID" value="TMR07953.1"/>
    <property type="molecule type" value="Genomic_DNA"/>
</dbReference>
<evidence type="ECO:0000313" key="3">
    <source>
        <dbReference type="Proteomes" id="UP000306628"/>
    </source>
</evidence>
<accession>A0A5S4EWE0</accession>
<dbReference type="Proteomes" id="UP000306628">
    <property type="component" value="Unassembled WGS sequence"/>
</dbReference>
<protein>
    <submittedName>
        <fullName evidence="2">Methyltransferase domain-containing protein</fullName>
    </submittedName>
</protein>
<keyword evidence="2" id="KW-0808">Transferase</keyword>
<organism evidence="2 3">
    <name type="scientific">Nonomuraea zeae</name>
    <dbReference type="NCBI Taxonomy" id="1642303"/>
    <lineage>
        <taxon>Bacteria</taxon>
        <taxon>Bacillati</taxon>
        <taxon>Actinomycetota</taxon>
        <taxon>Actinomycetes</taxon>
        <taxon>Streptosporangiales</taxon>
        <taxon>Streptosporangiaceae</taxon>
        <taxon>Nonomuraea</taxon>
    </lineage>
</organism>
<comment type="caution">
    <text evidence="2">The sequence shown here is derived from an EMBL/GenBank/DDBJ whole genome shotgun (WGS) entry which is preliminary data.</text>
</comment>
<dbReference type="SUPFAM" id="SSF53335">
    <property type="entry name" value="S-adenosyl-L-methionine-dependent methyltransferases"/>
    <property type="match status" value="1"/>
</dbReference>
<gene>
    <name evidence="2" type="ORF">ETD85_62605</name>
</gene>
<dbReference type="RefSeq" id="WP_138699137.1">
    <property type="nucleotide sequence ID" value="NZ_VCKX01000721.1"/>
</dbReference>
<dbReference type="AlphaFoldDB" id="A0A5S4EWE0"/>
<dbReference type="GO" id="GO:0008757">
    <property type="term" value="F:S-adenosylmethionine-dependent methyltransferase activity"/>
    <property type="evidence" value="ECO:0007669"/>
    <property type="project" value="InterPro"/>
</dbReference>
<evidence type="ECO:0000313" key="2">
    <source>
        <dbReference type="EMBL" id="TMR07953.1"/>
    </source>
</evidence>
<dbReference type="Pfam" id="PF08241">
    <property type="entry name" value="Methyltransf_11"/>
    <property type="match status" value="1"/>
</dbReference>
<feature type="domain" description="Methyltransferase type 11" evidence="1">
    <location>
        <begin position="51"/>
        <end position="140"/>
    </location>
</feature>
<reference evidence="2 3" key="1">
    <citation type="submission" date="2019-05" db="EMBL/GenBank/DDBJ databases">
        <title>Draft genome sequence of Nonomuraea zeae DSM 100528.</title>
        <authorList>
            <person name="Saricaoglu S."/>
            <person name="Isik K."/>
        </authorList>
    </citation>
    <scope>NUCLEOTIDE SEQUENCE [LARGE SCALE GENOMIC DNA]</scope>
    <source>
        <strain evidence="2 3">DSM 100528</strain>
    </source>
</reference>
<keyword evidence="3" id="KW-1185">Reference proteome</keyword>
<dbReference type="GO" id="GO:0032259">
    <property type="term" value="P:methylation"/>
    <property type="evidence" value="ECO:0007669"/>
    <property type="project" value="UniProtKB-KW"/>
</dbReference>
<name>A0A5S4EWE0_9ACTN</name>
<dbReference type="InterPro" id="IPR013216">
    <property type="entry name" value="Methyltransf_11"/>
</dbReference>
<dbReference type="OrthoDB" id="4484556at2"/>
<dbReference type="InterPro" id="IPR029063">
    <property type="entry name" value="SAM-dependent_MTases_sf"/>
</dbReference>
<feature type="non-terminal residue" evidence="2">
    <location>
        <position position="227"/>
    </location>
</feature>
<proteinExistence type="predicted"/>
<dbReference type="CDD" id="cd02440">
    <property type="entry name" value="AdoMet_MTases"/>
    <property type="match status" value="1"/>
</dbReference>
<sequence length="227" mass="23680">MIGELYAESLAGAEVDIEYEDGRREPLAAVRWLELIDGDEAMLSRCAGPTLDVGSGPGRLTVGLARRGVAVLGIDVTPHAVRLTRQAGGPALCGDVFGHVPGAGQWATALLADGNIGIGGDPPALLRRMRELVRPGGELIAEVGPPGEPSTAGRVRLRHGDVTGAWFRWAGVSVSDVPPLARESGFTVTDCREEAGRWFAYLRQECRTSADGATEGDGKGGDGAIEG</sequence>